<sequence length="301" mass="32917">MLTREAAETHRARHVQVSRAVLRAVGVRFGRADQGVGQAGGQQHADDTAKRDSLCSDEQIVSLRRILIALGPTFVAVLLAIVLFLPDAVSKDAALAFIWTLAAAICATLPSVAHDTPLNTPDSGWRRWSYAVLMHADVVLASSVSAILAALNVFFDDGVLLRSLNLGAVPLVLGLGSMALVRAQIRRRYDAVQLLPMDDLEHRLGMVARRLSESAEEFALLQGEVQARTVVAQQLAREAEENHRYAAEKREEADAVDRLVATRAEPLLREIDRRSRKGQIAYLVIGAALGTLFQLIADRFF</sequence>
<gene>
    <name evidence="1" type="ORF">FH608_013470</name>
</gene>
<evidence type="ECO:0000313" key="2">
    <source>
        <dbReference type="Proteomes" id="UP000312512"/>
    </source>
</evidence>
<organism evidence="1 2">
    <name type="scientific">Nonomuraea phyllanthi</name>
    <dbReference type="NCBI Taxonomy" id="2219224"/>
    <lineage>
        <taxon>Bacteria</taxon>
        <taxon>Bacillati</taxon>
        <taxon>Actinomycetota</taxon>
        <taxon>Actinomycetes</taxon>
        <taxon>Streptosporangiales</taxon>
        <taxon>Streptosporangiaceae</taxon>
        <taxon>Nonomuraea</taxon>
    </lineage>
</organism>
<protein>
    <submittedName>
        <fullName evidence="1">Uncharacterized protein</fullName>
    </submittedName>
</protein>
<name>A0A5C4WPP6_9ACTN</name>
<dbReference type="RefSeq" id="WP_139630795.1">
    <property type="nucleotide sequence ID" value="NZ_VDLX02000004.1"/>
</dbReference>
<dbReference type="AlphaFoldDB" id="A0A5C4WPP6"/>
<dbReference type="Proteomes" id="UP000312512">
    <property type="component" value="Unassembled WGS sequence"/>
</dbReference>
<accession>A0A5C4WPP6</accession>
<comment type="caution">
    <text evidence="1">The sequence shown here is derived from an EMBL/GenBank/DDBJ whole genome shotgun (WGS) entry which is preliminary data.</text>
</comment>
<evidence type="ECO:0000313" key="1">
    <source>
        <dbReference type="EMBL" id="KAB8195356.1"/>
    </source>
</evidence>
<reference evidence="1 2" key="1">
    <citation type="submission" date="2019-10" db="EMBL/GenBank/DDBJ databases">
        <title>Nonomuraea sp. nov., isolated from Phyllanthus amarus.</title>
        <authorList>
            <person name="Klykleung N."/>
            <person name="Tanasupawat S."/>
        </authorList>
    </citation>
    <scope>NUCLEOTIDE SEQUENCE [LARGE SCALE GENOMIC DNA]</scope>
    <source>
        <strain evidence="1 2">PA1-10</strain>
    </source>
</reference>
<proteinExistence type="predicted"/>
<dbReference type="EMBL" id="VDLX02000004">
    <property type="protein sequence ID" value="KAB8195356.1"/>
    <property type="molecule type" value="Genomic_DNA"/>
</dbReference>
<keyword evidence="2" id="KW-1185">Reference proteome</keyword>